<proteinExistence type="predicted"/>
<dbReference type="EMBL" id="JBBPBM010000078">
    <property type="protein sequence ID" value="KAK8511415.1"/>
    <property type="molecule type" value="Genomic_DNA"/>
</dbReference>
<sequence>MYCKGNPNQKLLNLLAPFWPLESPPFGNSWETSFSNASYPNNEITNCVQLHQLIVSWVKYHNTERANKHKWKTNLSTSGIFRRDLKNFSKKTSTTASTISSSTLCGVESVAAFSDPFFELLSFFSNIG</sequence>
<name>A0ABR2BWH8_9ROSI</name>
<keyword evidence="2" id="KW-1185">Reference proteome</keyword>
<accession>A0ABR2BWH8</accession>
<gene>
    <name evidence="1" type="ORF">V6N12_038019</name>
</gene>
<comment type="caution">
    <text evidence="1">The sequence shown here is derived from an EMBL/GenBank/DDBJ whole genome shotgun (WGS) entry which is preliminary data.</text>
</comment>
<evidence type="ECO:0000313" key="2">
    <source>
        <dbReference type="Proteomes" id="UP001472677"/>
    </source>
</evidence>
<protein>
    <submittedName>
        <fullName evidence="1">Uncharacterized protein</fullName>
    </submittedName>
</protein>
<dbReference type="Proteomes" id="UP001472677">
    <property type="component" value="Unassembled WGS sequence"/>
</dbReference>
<reference evidence="1 2" key="1">
    <citation type="journal article" date="2024" name="G3 (Bethesda)">
        <title>Genome assembly of Hibiscus sabdariffa L. provides insights into metabolisms of medicinal natural products.</title>
        <authorList>
            <person name="Kim T."/>
        </authorList>
    </citation>
    <scope>NUCLEOTIDE SEQUENCE [LARGE SCALE GENOMIC DNA]</scope>
    <source>
        <strain evidence="1">TK-2024</strain>
        <tissue evidence="1">Old leaves</tissue>
    </source>
</reference>
<organism evidence="1 2">
    <name type="scientific">Hibiscus sabdariffa</name>
    <name type="common">roselle</name>
    <dbReference type="NCBI Taxonomy" id="183260"/>
    <lineage>
        <taxon>Eukaryota</taxon>
        <taxon>Viridiplantae</taxon>
        <taxon>Streptophyta</taxon>
        <taxon>Embryophyta</taxon>
        <taxon>Tracheophyta</taxon>
        <taxon>Spermatophyta</taxon>
        <taxon>Magnoliopsida</taxon>
        <taxon>eudicotyledons</taxon>
        <taxon>Gunneridae</taxon>
        <taxon>Pentapetalae</taxon>
        <taxon>rosids</taxon>
        <taxon>malvids</taxon>
        <taxon>Malvales</taxon>
        <taxon>Malvaceae</taxon>
        <taxon>Malvoideae</taxon>
        <taxon>Hibiscus</taxon>
    </lineage>
</organism>
<evidence type="ECO:0000313" key="1">
    <source>
        <dbReference type="EMBL" id="KAK8511415.1"/>
    </source>
</evidence>